<evidence type="ECO:0000256" key="2">
    <source>
        <dbReference type="ARBA" id="ARBA00022679"/>
    </source>
</evidence>
<dbReference type="InterPro" id="IPR029063">
    <property type="entry name" value="SAM-dependent_MTases_sf"/>
</dbReference>
<organism evidence="4 5">
    <name type="scientific">Exilibacterium tricleocarpae</name>
    <dbReference type="NCBI Taxonomy" id="2591008"/>
    <lineage>
        <taxon>Bacteria</taxon>
        <taxon>Pseudomonadati</taxon>
        <taxon>Pseudomonadota</taxon>
        <taxon>Gammaproteobacteria</taxon>
        <taxon>Cellvibrionales</taxon>
        <taxon>Cellvibrionaceae</taxon>
        <taxon>Exilibacterium</taxon>
    </lineage>
</organism>
<dbReference type="PANTHER" id="PTHR44942">
    <property type="entry name" value="METHYLTRANSF_11 DOMAIN-CONTAINING PROTEIN"/>
    <property type="match status" value="1"/>
</dbReference>
<keyword evidence="5" id="KW-1185">Reference proteome</keyword>
<sequence length="214" mass="24289">MTDYSIKFWDRIAERYAKTPVSDEETYQKKLRVTQQYFRPHMQVLEFGCGTGSTALIHAPHVQHYHAIDASPKMIEIAERKLAQESIDNLSFDAVAMEDLAVEDQSLDAVLGLNILHLMDDWEKVVQHVYQILRPGGVFVSSTVCLGNTMHHFRFIAPIGKLFGLAPAVKIVTRQALEDTIKETGFAIEYKLNQEAKRLMSIFLIAKKPATKKN</sequence>
<keyword evidence="1 4" id="KW-0489">Methyltransferase</keyword>
<name>A0A545U6P5_9GAMM</name>
<evidence type="ECO:0000259" key="3">
    <source>
        <dbReference type="Pfam" id="PF13649"/>
    </source>
</evidence>
<gene>
    <name evidence="4" type="ORF">FKG94_02890</name>
</gene>
<dbReference type="InterPro" id="IPR051052">
    <property type="entry name" value="Diverse_substrate_MTase"/>
</dbReference>
<dbReference type="Pfam" id="PF13649">
    <property type="entry name" value="Methyltransf_25"/>
    <property type="match status" value="1"/>
</dbReference>
<evidence type="ECO:0000313" key="4">
    <source>
        <dbReference type="EMBL" id="TQV85150.1"/>
    </source>
</evidence>
<dbReference type="GO" id="GO:0008168">
    <property type="term" value="F:methyltransferase activity"/>
    <property type="evidence" value="ECO:0007669"/>
    <property type="project" value="UniProtKB-KW"/>
</dbReference>
<dbReference type="RefSeq" id="WP_142902697.1">
    <property type="nucleotide sequence ID" value="NZ_ML660088.1"/>
</dbReference>
<keyword evidence="2 4" id="KW-0808">Transferase</keyword>
<dbReference type="AlphaFoldDB" id="A0A545U6P5"/>
<dbReference type="GO" id="GO:0032259">
    <property type="term" value="P:methylation"/>
    <property type="evidence" value="ECO:0007669"/>
    <property type="project" value="UniProtKB-KW"/>
</dbReference>
<evidence type="ECO:0000256" key="1">
    <source>
        <dbReference type="ARBA" id="ARBA00022603"/>
    </source>
</evidence>
<dbReference type="OrthoDB" id="5642573at2"/>
<dbReference type="EMBL" id="VHSG01000004">
    <property type="protein sequence ID" value="TQV85150.1"/>
    <property type="molecule type" value="Genomic_DNA"/>
</dbReference>
<dbReference type="SUPFAM" id="SSF53335">
    <property type="entry name" value="S-adenosyl-L-methionine-dependent methyltransferases"/>
    <property type="match status" value="1"/>
</dbReference>
<dbReference type="InterPro" id="IPR041698">
    <property type="entry name" value="Methyltransf_25"/>
</dbReference>
<evidence type="ECO:0000313" key="5">
    <source>
        <dbReference type="Proteomes" id="UP000319732"/>
    </source>
</evidence>
<feature type="domain" description="Methyltransferase" evidence="3">
    <location>
        <begin position="44"/>
        <end position="137"/>
    </location>
</feature>
<proteinExistence type="predicted"/>
<dbReference type="Proteomes" id="UP000319732">
    <property type="component" value="Unassembled WGS sequence"/>
</dbReference>
<comment type="caution">
    <text evidence="4">The sequence shown here is derived from an EMBL/GenBank/DDBJ whole genome shotgun (WGS) entry which is preliminary data.</text>
</comment>
<dbReference type="PANTHER" id="PTHR44942:SF4">
    <property type="entry name" value="METHYLTRANSFERASE TYPE 11 DOMAIN-CONTAINING PROTEIN"/>
    <property type="match status" value="1"/>
</dbReference>
<dbReference type="CDD" id="cd02440">
    <property type="entry name" value="AdoMet_MTases"/>
    <property type="match status" value="1"/>
</dbReference>
<protein>
    <submittedName>
        <fullName evidence="4">Class I SAM-dependent methyltransferase</fullName>
    </submittedName>
</protein>
<accession>A0A545U6P5</accession>
<reference evidence="4 5" key="1">
    <citation type="submission" date="2019-06" db="EMBL/GenBank/DDBJ databases">
        <title>Whole genome sequence for Cellvibrionaceae sp. R142.</title>
        <authorList>
            <person name="Wang G."/>
        </authorList>
    </citation>
    <scope>NUCLEOTIDE SEQUENCE [LARGE SCALE GENOMIC DNA]</scope>
    <source>
        <strain evidence="4 5">R142</strain>
    </source>
</reference>
<dbReference type="Gene3D" id="3.40.50.150">
    <property type="entry name" value="Vaccinia Virus protein VP39"/>
    <property type="match status" value="1"/>
</dbReference>